<feature type="coiled-coil region" evidence="1">
    <location>
        <begin position="887"/>
        <end position="914"/>
    </location>
</feature>
<proteinExistence type="predicted"/>
<keyword evidence="6" id="KW-1185">Reference proteome</keyword>
<dbReference type="NCBIfam" id="TIGR00231">
    <property type="entry name" value="small_GTP"/>
    <property type="match status" value="1"/>
</dbReference>
<protein>
    <recommendedName>
        <fullName evidence="7">FZO-like protein</fullName>
    </recommendedName>
</protein>
<evidence type="ECO:0000256" key="2">
    <source>
        <dbReference type="SAM" id="MobiDB-lite"/>
    </source>
</evidence>
<dbReference type="PANTHER" id="PTHR43681">
    <property type="entry name" value="TRANSMEMBRANE GTPASE FZO"/>
    <property type="match status" value="1"/>
</dbReference>
<dbReference type="Gene3D" id="3.20.20.70">
    <property type="entry name" value="Aldolase class I"/>
    <property type="match status" value="1"/>
</dbReference>
<evidence type="ECO:0000313" key="5">
    <source>
        <dbReference type="EMBL" id="KAK3193804.1"/>
    </source>
</evidence>
<dbReference type="Gene3D" id="3.40.50.300">
    <property type="entry name" value="P-loop containing nucleotide triphosphate hydrolases"/>
    <property type="match status" value="1"/>
</dbReference>
<dbReference type="SUPFAM" id="SSF51391">
    <property type="entry name" value="Thiamin phosphate synthase"/>
    <property type="match status" value="1"/>
</dbReference>
<sequence>MKPLLSLHSRTAAAPPFFFTPSLPIPRFKSHPHRTHFPINSISNDNSFRSTNPIPQNQQRPKTLYPGGYKRPEIKVPSVVLQLDSDEVLAGGNVLDLIDEAVAKFVGIVVLNGGEASGKSLYEAACLLKSLVKDRAYFLIAERVDIAAAVNASGVVLSDQGLPAIVARNTMIDSKSESVVLPLVGRNVQTANAAVNASNSEGADFLICGSGEGKFVDVVDSSLFDNVKIPIFVINTSRGEAASLVEMSKFLKSGASGLVISLADLRLFSDDVLGRLFNATYAINKEPQDELNELKLLESDNSFHGVAGFVNLEDREKQLIETERLLLLEAINIIQKAAPLMEEVSLLIDAVSQIDEPFFLVIVGEFNSGKSSVINALLGNRYLKEGVVPTTNEITFLRYSDVYSEEQQRCERHPDGQYVCYIPSPILKEMNIVDTPGTNVILQRQQRLTEEFVPRADLVLFVISADRPLTESEVVFLRYTQQWKKKVVFVLNKSDLYQNVLELEEAISFIKDNTQKLLNIENVIVYPVSARSALEAKLSASSTVGKDCRELSVNDSHWETNSFDKLEKFLYSFLDGSTSTGVDRMKLKLETPIRIAERLLSSCESIVRQDCQYAKQDLTSANKMVYSVKDYAMKIESESITWRRQSLSLIDATKSRIVELIESTLQLSNLDLVASYVLRGEKSATMPATSRIQHDIIGPALLDARKLLLEYVTWLKSNNARERRRYKESFENRWPSFVYPKTQVHTESYELVEKVDEFSLRVIEQFSASAVSKLFEQEIREVFLGTFGGLGAAGLSASLLTSVLPTTLEDLLALGLCSAGGYIAVANFPARRRRIVDKVNKIADGLGRELEEAMQKDVSETASYLENFVKIIGKPYQDAAQDRLDKVLEIQDELSNVQKKLETLQVEIQNLHVS</sequence>
<evidence type="ECO:0000256" key="1">
    <source>
        <dbReference type="SAM" id="Coils"/>
    </source>
</evidence>
<feature type="domain" description="Thiamine phosphate synthase/TenI" evidence="4">
    <location>
        <begin position="91"/>
        <end position="209"/>
    </location>
</feature>
<dbReference type="FunFam" id="3.20.20.70:FF:000243">
    <property type="entry name" value="Probable transmembrane GTPase FZO-like, chloroplastic"/>
    <property type="match status" value="1"/>
</dbReference>
<comment type="caution">
    <text evidence="5">The sequence shown here is derived from an EMBL/GenBank/DDBJ whole genome shotgun (WGS) entry which is preliminary data.</text>
</comment>
<dbReference type="PANTHER" id="PTHR43681:SF1">
    <property type="entry name" value="SARCALUMENIN"/>
    <property type="match status" value="1"/>
</dbReference>
<accession>A0AAE0DY19</accession>
<dbReference type="CDD" id="cd00564">
    <property type="entry name" value="TMP_TenI"/>
    <property type="match status" value="1"/>
</dbReference>
<name>A0AAE0DY19_9ROSI</name>
<keyword evidence="1" id="KW-0175">Coiled coil</keyword>
<dbReference type="CDD" id="cd09912">
    <property type="entry name" value="DLP_2"/>
    <property type="match status" value="1"/>
</dbReference>
<dbReference type="AlphaFoldDB" id="A0AAE0DY19"/>
<dbReference type="FunFam" id="3.40.50.300:FF:001052">
    <property type="entry name" value="Probable transmembrane GTPase FZO-like, chloroplastic"/>
    <property type="match status" value="1"/>
</dbReference>
<evidence type="ECO:0000313" key="6">
    <source>
        <dbReference type="Proteomes" id="UP001281410"/>
    </source>
</evidence>
<dbReference type="InterPro" id="IPR005225">
    <property type="entry name" value="Small_GTP-bd"/>
</dbReference>
<evidence type="ECO:0000259" key="3">
    <source>
        <dbReference type="Pfam" id="PF01926"/>
    </source>
</evidence>
<organism evidence="5 6">
    <name type="scientific">Dipteronia sinensis</name>
    <dbReference type="NCBI Taxonomy" id="43782"/>
    <lineage>
        <taxon>Eukaryota</taxon>
        <taxon>Viridiplantae</taxon>
        <taxon>Streptophyta</taxon>
        <taxon>Embryophyta</taxon>
        <taxon>Tracheophyta</taxon>
        <taxon>Spermatophyta</taxon>
        <taxon>Magnoliopsida</taxon>
        <taxon>eudicotyledons</taxon>
        <taxon>Gunneridae</taxon>
        <taxon>Pentapetalae</taxon>
        <taxon>rosids</taxon>
        <taxon>malvids</taxon>
        <taxon>Sapindales</taxon>
        <taxon>Sapindaceae</taxon>
        <taxon>Hippocastanoideae</taxon>
        <taxon>Acereae</taxon>
        <taxon>Dipteronia</taxon>
    </lineage>
</organism>
<gene>
    <name evidence="5" type="ORF">Dsin_025114</name>
</gene>
<dbReference type="GO" id="GO:0005525">
    <property type="term" value="F:GTP binding"/>
    <property type="evidence" value="ECO:0007669"/>
    <property type="project" value="InterPro"/>
</dbReference>
<dbReference type="SUPFAM" id="SSF52540">
    <property type="entry name" value="P-loop containing nucleoside triphosphate hydrolases"/>
    <property type="match status" value="1"/>
</dbReference>
<feature type="compositionally biased region" description="Polar residues" evidence="2">
    <location>
        <begin position="39"/>
        <end position="61"/>
    </location>
</feature>
<feature type="domain" description="G" evidence="3">
    <location>
        <begin position="361"/>
        <end position="493"/>
    </location>
</feature>
<dbReference type="InterPro" id="IPR013785">
    <property type="entry name" value="Aldolase_TIM"/>
</dbReference>
<dbReference type="InterPro" id="IPR006073">
    <property type="entry name" value="GTP-bd"/>
</dbReference>
<dbReference type="GO" id="GO:0009228">
    <property type="term" value="P:thiamine biosynthetic process"/>
    <property type="evidence" value="ECO:0007669"/>
    <property type="project" value="UniProtKB-KW"/>
</dbReference>
<feature type="region of interest" description="Disordered" evidence="2">
    <location>
        <begin position="39"/>
        <end position="62"/>
    </location>
</feature>
<dbReference type="EMBL" id="JANJYJ010000008">
    <property type="protein sequence ID" value="KAK3193804.1"/>
    <property type="molecule type" value="Genomic_DNA"/>
</dbReference>
<dbReference type="InterPro" id="IPR027417">
    <property type="entry name" value="P-loop_NTPase"/>
</dbReference>
<dbReference type="Pfam" id="PF01926">
    <property type="entry name" value="MMR_HSR1"/>
    <property type="match status" value="1"/>
</dbReference>
<dbReference type="InterPro" id="IPR022998">
    <property type="entry name" value="ThiamineP_synth_TenI"/>
</dbReference>
<dbReference type="Pfam" id="PF02581">
    <property type="entry name" value="TMP-TENI"/>
    <property type="match status" value="1"/>
</dbReference>
<dbReference type="InterPro" id="IPR051943">
    <property type="entry name" value="TRAFAC_Dynamin-like_GTPase"/>
</dbReference>
<evidence type="ECO:0000259" key="4">
    <source>
        <dbReference type="Pfam" id="PF02581"/>
    </source>
</evidence>
<dbReference type="GO" id="GO:0031969">
    <property type="term" value="C:chloroplast membrane"/>
    <property type="evidence" value="ECO:0007669"/>
    <property type="project" value="TreeGrafter"/>
</dbReference>
<evidence type="ECO:0008006" key="7">
    <source>
        <dbReference type="Google" id="ProtNLM"/>
    </source>
</evidence>
<dbReference type="Proteomes" id="UP001281410">
    <property type="component" value="Unassembled WGS sequence"/>
</dbReference>
<dbReference type="GO" id="GO:0010027">
    <property type="term" value="P:thylakoid membrane organization"/>
    <property type="evidence" value="ECO:0007669"/>
    <property type="project" value="TreeGrafter"/>
</dbReference>
<reference evidence="5" key="1">
    <citation type="journal article" date="2023" name="Plant J.">
        <title>Genome sequences and population genomics provide insights into the demographic history, inbreeding, and mutation load of two 'living fossil' tree species of Dipteronia.</title>
        <authorList>
            <person name="Feng Y."/>
            <person name="Comes H.P."/>
            <person name="Chen J."/>
            <person name="Zhu S."/>
            <person name="Lu R."/>
            <person name="Zhang X."/>
            <person name="Li P."/>
            <person name="Qiu J."/>
            <person name="Olsen K.M."/>
            <person name="Qiu Y."/>
        </authorList>
    </citation>
    <scope>NUCLEOTIDE SEQUENCE</scope>
    <source>
        <strain evidence="5">NBL</strain>
    </source>
</reference>
<dbReference type="InterPro" id="IPR036206">
    <property type="entry name" value="ThiamineP_synth_sf"/>
</dbReference>